<reference evidence="1" key="1">
    <citation type="journal article" date="2023" name="G3 (Bethesda)">
        <title>Whole genome assembly and annotation of the endangered Caribbean coral Acropora cervicornis.</title>
        <authorList>
            <person name="Selwyn J.D."/>
            <person name="Vollmer S.V."/>
        </authorList>
    </citation>
    <scope>NUCLEOTIDE SEQUENCE</scope>
    <source>
        <strain evidence="1">K2</strain>
    </source>
</reference>
<proteinExistence type="predicted"/>
<sequence>MVRDQSLDFEKPQKIKCNSEKGGFQKDRPFHSANVSQHFSYNRKVAAIQTQDVSFLFSNLLWGITVLCGVMDNIPDDDKSSLTPQEVDFKSLSFDDLIYCIVLVRVMF</sequence>
<evidence type="ECO:0000313" key="1">
    <source>
        <dbReference type="EMBL" id="KAK2563306.1"/>
    </source>
</evidence>
<organism evidence="1 2">
    <name type="scientific">Acropora cervicornis</name>
    <name type="common">Staghorn coral</name>
    <dbReference type="NCBI Taxonomy" id="6130"/>
    <lineage>
        <taxon>Eukaryota</taxon>
        <taxon>Metazoa</taxon>
        <taxon>Cnidaria</taxon>
        <taxon>Anthozoa</taxon>
        <taxon>Hexacorallia</taxon>
        <taxon>Scleractinia</taxon>
        <taxon>Astrocoeniina</taxon>
        <taxon>Acroporidae</taxon>
        <taxon>Acropora</taxon>
    </lineage>
</organism>
<comment type="caution">
    <text evidence="1">The sequence shown here is derived from an EMBL/GenBank/DDBJ whole genome shotgun (WGS) entry which is preliminary data.</text>
</comment>
<gene>
    <name evidence="1" type="ORF">P5673_013676</name>
</gene>
<dbReference type="Proteomes" id="UP001249851">
    <property type="component" value="Unassembled WGS sequence"/>
</dbReference>
<evidence type="ECO:0000313" key="2">
    <source>
        <dbReference type="Proteomes" id="UP001249851"/>
    </source>
</evidence>
<name>A0AAD9QL73_ACRCE</name>
<protein>
    <submittedName>
        <fullName evidence="1">Uncharacterized protein</fullName>
    </submittedName>
</protein>
<dbReference type="AlphaFoldDB" id="A0AAD9QL73"/>
<accession>A0AAD9QL73</accession>
<keyword evidence="2" id="KW-1185">Reference proteome</keyword>
<dbReference type="EMBL" id="JARQWQ010000026">
    <property type="protein sequence ID" value="KAK2563306.1"/>
    <property type="molecule type" value="Genomic_DNA"/>
</dbReference>
<reference evidence="1" key="2">
    <citation type="journal article" date="2023" name="Science">
        <title>Genomic signatures of disease resistance in endangered staghorn corals.</title>
        <authorList>
            <person name="Vollmer S.V."/>
            <person name="Selwyn J.D."/>
            <person name="Despard B.A."/>
            <person name="Roesel C.L."/>
        </authorList>
    </citation>
    <scope>NUCLEOTIDE SEQUENCE</scope>
    <source>
        <strain evidence="1">K2</strain>
    </source>
</reference>